<dbReference type="EMBL" id="SNWM01000005">
    <property type="protein sequence ID" value="TDO20013.1"/>
    <property type="molecule type" value="Genomic_DNA"/>
</dbReference>
<dbReference type="GO" id="GO:0046872">
    <property type="term" value="F:metal ion binding"/>
    <property type="evidence" value="ECO:0007669"/>
    <property type="project" value="UniProtKB-KW"/>
</dbReference>
<dbReference type="PIRSF" id="PIRSF006809">
    <property type="entry name" value="GTP-binding_hflX_prd"/>
    <property type="match status" value="1"/>
</dbReference>
<dbReference type="InterPro" id="IPR042108">
    <property type="entry name" value="GTPase_HflX_N_sf"/>
</dbReference>
<comment type="function">
    <text evidence="6">GTPase that associates with the 50S ribosomal subunit and may have a role during protein synthesis or ribosome biogenesis.</text>
</comment>
<evidence type="ECO:0000256" key="4">
    <source>
        <dbReference type="ARBA" id="ARBA00022842"/>
    </source>
</evidence>
<dbReference type="GO" id="GO:0005737">
    <property type="term" value="C:cytoplasm"/>
    <property type="evidence" value="ECO:0007669"/>
    <property type="project" value="UniProtKB-SubCell"/>
</dbReference>
<sequence length="397" mass="45666">MGKQKYYDTALKPERAVLVGVIRQGEKPEETKEYLDELAFLVDTAGGVVANVFTQKMEKPDRSTFVGTGKLEEIRAYVQAEEIDMVVFDDELSPSQLRNIERELQVKVLDRSNLILDIFAGRAQTAQAKTQVELAQLQYLLPRLTRLWTHLERQKGGIGMRGPGETQIESDRRMILEKISLLKSRLQLIDKQNETQRKNRAQLIRVALVGYTNVGKSTIMNMLSKSEVFAENKLFATLDTTVRKVVIENLPFLLSDTVGFIRKLPHHLVECFKSTLDEVREADILIHVVDVSHSSFEDQINVVNETLKELGARDKEMIMVFNKIDAYVTPEIDEFNEEEPRGLTLDEFKRSWMGLHNTPSLFISATKKENLEEFKQLLYDKVKAQHTVRYPYDQLLY</sequence>
<feature type="binding site" evidence="8">
    <location>
        <position position="217"/>
    </location>
    <ligand>
        <name>Mg(2+)</name>
        <dbReference type="ChEBI" id="CHEBI:18420"/>
    </ligand>
</feature>
<feature type="binding site" evidence="8">
    <location>
        <position position="237"/>
    </location>
    <ligand>
        <name>Mg(2+)</name>
        <dbReference type="ChEBI" id="CHEBI:18420"/>
    </ligand>
</feature>
<feature type="domain" description="Hflx-type G" evidence="9">
    <location>
        <begin position="204"/>
        <end position="386"/>
    </location>
</feature>
<organism evidence="10 11">
    <name type="scientific">Pedobacter duraquae</name>
    <dbReference type="NCBI Taxonomy" id="425511"/>
    <lineage>
        <taxon>Bacteria</taxon>
        <taxon>Pseudomonadati</taxon>
        <taxon>Bacteroidota</taxon>
        <taxon>Sphingobacteriia</taxon>
        <taxon>Sphingobacteriales</taxon>
        <taxon>Sphingobacteriaceae</taxon>
        <taxon>Pedobacter</taxon>
    </lineage>
</organism>
<feature type="binding site" evidence="7">
    <location>
        <begin position="235"/>
        <end position="239"/>
    </location>
    <ligand>
        <name>GTP</name>
        <dbReference type="ChEBI" id="CHEBI:37565"/>
    </ligand>
</feature>
<dbReference type="Proteomes" id="UP000295499">
    <property type="component" value="Unassembled WGS sequence"/>
</dbReference>
<dbReference type="CDD" id="cd01878">
    <property type="entry name" value="HflX"/>
    <property type="match status" value="1"/>
</dbReference>
<dbReference type="Pfam" id="PF13167">
    <property type="entry name" value="GTP-bdg_N"/>
    <property type="match status" value="1"/>
</dbReference>
<feature type="binding site" evidence="7">
    <location>
        <begin position="322"/>
        <end position="325"/>
    </location>
    <ligand>
        <name>GTP</name>
        <dbReference type="ChEBI" id="CHEBI:37565"/>
    </ligand>
</feature>
<dbReference type="Gene3D" id="6.10.250.2860">
    <property type="match status" value="1"/>
</dbReference>
<evidence type="ECO:0000256" key="5">
    <source>
        <dbReference type="ARBA" id="ARBA00023134"/>
    </source>
</evidence>
<dbReference type="PROSITE" id="PS51705">
    <property type="entry name" value="G_HFLX"/>
    <property type="match status" value="1"/>
</dbReference>
<comment type="subcellular location">
    <subcellularLocation>
        <location evidence="6">Cytoplasm</location>
    </subcellularLocation>
    <text evidence="6">May associate with membranes.</text>
</comment>
<keyword evidence="2 8" id="KW-0479">Metal-binding</keyword>
<dbReference type="OrthoDB" id="9812272at2"/>
<dbReference type="InterPro" id="IPR006073">
    <property type="entry name" value="GTP-bd"/>
</dbReference>
<dbReference type="Gene3D" id="3.40.50.300">
    <property type="entry name" value="P-loop containing nucleotide triphosphate hydrolases"/>
    <property type="match status" value="1"/>
</dbReference>
<reference evidence="10 11" key="1">
    <citation type="submission" date="2019-03" db="EMBL/GenBank/DDBJ databases">
        <title>Genomic Encyclopedia of Archaeal and Bacterial Type Strains, Phase II (KMG-II): from individual species to whole genera.</title>
        <authorList>
            <person name="Goeker M."/>
        </authorList>
    </citation>
    <scope>NUCLEOTIDE SEQUENCE [LARGE SCALE GENOMIC DNA]</scope>
    <source>
        <strain evidence="10 11">DSM 19034</strain>
    </source>
</reference>
<dbReference type="GO" id="GO:0005525">
    <property type="term" value="F:GTP binding"/>
    <property type="evidence" value="ECO:0007669"/>
    <property type="project" value="UniProtKB-UniRule"/>
</dbReference>
<accession>A0A4R6ICN7</accession>
<dbReference type="InterPro" id="IPR032305">
    <property type="entry name" value="GTP-bd_M"/>
</dbReference>
<dbReference type="PRINTS" id="PR00326">
    <property type="entry name" value="GTP1OBG"/>
</dbReference>
<keyword evidence="4 8" id="KW-0460">Magnesium</keyword>
<dbReference type="NCBIfam" id="TIGR03156">
    <property type="entry name" value="GTP_HflX"/>
    <property type="match status" value="1"/>
</dbReference>
<dbReference type="InterPro" id="IPR027417">
    <property type="entry name" value="P-loop_NTPase"/>
</dbReference>
<evidence type="ECO:0000259" key="9">
    <source>
        <dbReference type="PROSITE" id="PS51705"/>
    </source>
</evidence>
<feature type="binding site" evidence="7">
    <location>
        <begin position="364"/>
        <end position="366"/>
    </location>
    <ligand>
        <name>GTP</name>
        <dbReference type="ChEBI" id="CHEBI:37565"/>
    </ligand>
</feature>
<evidence type="ECO:0000313" key="11">
    <source>
        <dbReference type="Proteomes" id="UP000295499"/>
    </source>
</evidence>
<keyword evidence="3 6" id="KW-0547">Nucleotide-binding</keyword>
<evidence type="ECO:0000256" key="8">
    <source>
        <dbReference type="PIRSR" id="PIRSR006809-2"/>
    </source>
</evidence>
<dbReference type="InterPro" id="IPR016496">
    <property type="entry name" value="GTPase_HflX"/>
</dbReference>
<evidence type="ECO:0000256" key="6">
    <source>
        <dbReference type="HAMAP-Rule" id="MF_00900"/>
    </source>
</evidence>
<dbReference type="GO" id="GO:0043022">
    <property type="term" value="F:ribosome binding"/>
    <property type="evidence" value="ECO:0007669"/>
    <property type="project" value="TreeGrafter"/>
</dbReference>
<keyword evidence="11" id="KW-1185">Reference proteome</keyword>
<dbReference type="AlphaFoldDB" id="A0A4R6ICN7"/>
<gene>
    <name evidence="6" type="primary">hflX</name>
    <name evidence="10" type="ORF">CLV32_3771</name>
</gene>
<comment type="cofactor">
    <cofactor evidence="8">
        <name>Mg(2+)</name>
        <dbReference type="ChEBI" id="CHEBI:18420"/>
    </cofactor>
</comment>
<comment type="caution">
    <text evidence="10">The sequence shown here is derived from an EMBL/GenBank/DDBJ whole genome shotgun (WGS) entry which is preliminary data.</text>
</comment>
<dbReference type="FunFam" id="3.40.50.11060:FF:000001">
    <property type="entry name" value="GTPase HflX"/>
    <property type="match status" value="1"/>
</dbReference>
<dbReference type="PANTHER" id="PTHR10229:SF0">
    <property type="entry name" value="GTP-BINDING PROTEIN 6-RELATED"/>
    <property type="match status" value="1"/>
</dbReference>
<dbReference type="HAMAP" id="MF_00900">
    <property type="entry name" value="GTPase_HflX"/>
    <property type="match status" value="1"/>
</dbReference>
<protein>
    <recommendedName>
        <fullName evidence="6">GTPase HflX</fullName>
    </recommendedName>
    <alternativeName>
        <fullName evidence="6">GTP-binding protein HflX</fullName>
    </alternativeName>
</protein>
<evidence type="ECO:0000256" key="7">
    <source>
        <dbReference type="PIRSR" id="PIRSR006809-1"/>
    </source>
</evidence>
<keyword evidence="5 6" id="KW-0342">GTP-binding</keyword>
<proteinExistence type="inferred from homology"/>
<dbReference type="Pfam" id="PF01926">
    <property type="entry name" value="MMR_HSR1"/>
    <property type="match status" value="1"/>
</dbReference>
<dbReference type="FunFam" id="3.40.50.300:FF:000955">
    <property type="entry name" value="GTPase HflX"/>
    <property type="match status" value="1"/>
</dbReference>
<evidence type="ECO:0000256" key="3">
    <source>
        <dbReference type="ARBA" id="ARBA00022741"/>
    </source>
</evidence>
<feature type="binding site" evidence="7">
    <location>
        <begin position="210"/>
        <end position="217"/>
    </location>
    <ligand>
        <name>GTP</name>
        <dbReference type="ChEBI" id="CHEBI:37565"/>
    </ligand>
</feature>
<feature type="binding site" evidence="7">
    <location>
        <begin position="256"/>
        <end position="259"/>
    </location>
    <ligand>
        <name>GTP</name>
        <dbReference type="ChEBI" id="CHEBI:37565"/>
    </ligand>
</feature>
<evidence type="ECO:0000256" key="1">
    <source>
        <dbReference type="ARBA" id="ARBA00022490"/>
    </source>
</evidence>
<dbReference type="Pfam" id="PF16360">
    <property type="entry name" value="GTP-bdg_M"/>
    <property type="match status" value="1"/>
</dbReference>
<evidence type="ECO:0000256" key="2">
    <source>
        <dbReference type="ARBA" id="ARBA00022723"/>
    </source>
</evidence>
<dbReference type="Gene3D" id="3.40.50.11060">
    <property type="entry name" value="GTPase HflX, N-terminal domain"/>
    <property type="match status" value="1"/>
</dbReference>
<keyword evidence="1 6" id="KW-0963">Cytoplasm</keyword>
<dbReference type="RefSeq" id="WP_133558244.1">
    <property type="nucleotide sequence ID" value="NZ_SNWM01000005.1"/>
</dbReference>
<dbReference type="SUPFAM" id="SSF52540">
    <property type="entry name" value="P-loop containing nucleoside triphosphate hydrolases"/>
    <property type="match status" value="1"/>
</dbReference>
<dbReference type="PANTHER" id="PTHR10229">
    <property type="entry name" value="GTP-BINDING PROTEIN HFLX"/>
    <property type="match status" value="1"/>
</dbReference>
<comment type="subunit">
    <text evidence="6">Monomer. Associates with the 50S ribosomal subunit.</text>
</comment>
<dbReference type="GO" id="GO:0003924">
    <property type="term" value="F:GTPase activity"/>
    <property type="evidence" value="ECO:0007669"/>
    <property type="project" value="UniProtKB-UniRule"/>
</dbReference>
<evidence type="ECO:0000313" key="10">
    <source>
        <dbReference type="EMBL" id="TDO20013.1"/>
    </source>
</evidence>
<dbReference type="InterPro" id="IPR030394">
    <property type="entry name" value="G_HFLX_dom"/>
</dbReference>
<comment type="similarity">
    <text evidence="6">Belongs to the TRAFAC class OBG-HflX-like GTPase superfamily. HflX GTPase family.</text>
</comment>
<dbReference type="InterPro" id="IPR025121">
    <property type="entry name" value="GTPase_HflX_N"/>
</dbReference>
<name>A0A4R6ICN7_9SPHI</name>